<evidence type="ECO:0000256" key="1">
    <source>
        <dbReference type="SAM" id="MobiDB-lite"/>
    </source>
</evidence>
<dbReference type="Gene3D" id="3.40.30.10">
    <property type="entry name" value="Glutaredoxin"/>
    <property type="match status" value="1"/>
</dbReference>
<feature type="region of interest" description="Disordered" evidence="1">
    <location>
        <begin position="32"/>
        <end position="64"/>
    </location>
</feature>
<sequence>MKMKRPSTSPGILQKRRHDFTFGLPLQISGSTLQLPNAHSSPSRGSTLPTSRPGSPQSAHSRFTFPWEGIEPPSPLFDEHSPPSTEQLELAAKSSVVSESGVRVAFGSLWQDQKTIIIFIRHFLCPMCQDYVLSTVQSMAPEALRRDGLRLVIISNGHHDFIKSYRKITKCPYEIYTDSKNDVYNALGMTFQKVEKGPHIVHQAWRVIANAFKSGMPLWRHGGDIAQLGGEFVLGPGMKCSFSHRMRYVRSHLPIHKVVQAAIAEPEGPRLPEILVIGRDHPNHLGGSTSSRTSVLEVFHKDYQDEDSDFRPPNPTVVKKGRWNLPSTRRSWIIQEDGEDEQSDLALPDRIIDKGKTPSESEHHETKRVSMMVAQADIVRIKTAQFNDPGEGLLPTATTVDWRGLRRGNMKLLGSEDAPHPGIASRRDGAGKSFPKDIPKDISPADIGRDSTSLSLSLDSGIDSSEGRISCDSDSSTTPSQEAQVRKAFVLKLLPTLDLDVSLKFEEFPWLGDGRYQCPPSRRSSLDSFQLDPQFLTSSKDRNGGSLIHQDMHEVWM</sequence>
<dbReference type="SUPFAM" id="SSF52833">
    <property type="entry name" value="Thioredoxin-like"/>
    <property type="match status" value="1"/>
</dbReference>
<feature type="compositionally biased region" description="Basic and acidic residues" evidence="1">
    <location>
        <begin position="425"/>
        <end position="440"/>
    </location>
</feature>
<name>A0A9P7RYH1_9AGAR</name>
<evidence type="ECO:0000313" key="2">
    <source>
        <dbReference type="EMBL" id="KAG7092139.1"/>
    </source>
</evidence>
<protein>
    <recommendedName>
        <fullName evidence="4">Thioredoxin-like protein AAED1</fullName>
    </recommendedName>
</protein>
<dbReference type="GeneID" id="66077589"/>
<feature type="compositionally biased region" description="Polar residues" evidence="1">
    <location>
        <begin position="472"/>
        <end position="481"/>
    </location>
</feature>
<gene>
    <name evidence="2" type="ORF">E1B28_008513</name>
</gene>
<dbReference type="CDD" id="cd02970">
    <property type="entry name" value="PRX_like2"/>
    <property type="match status" value="1"/>
</dbReference>
<dbReference type="KEGG" id="more:E1B28_008513"/>
<dbReference type="InterPro" id="IPR032801">
    <property type="entry name" value="PXL2A/B/C"/>
</dbReference>
<evidence type="ECO:0000313" key="3">
    <source>
        <dbReference type="Proteomes" id="UP001049176"/>
    </source>
</evidence>
<proteinExistence type="predicted"/>
<comment type="caution">
    <text evidence="2">The sequence shown here is derived from an EMBL/GenBank/DDBJ whole genome shotgun (WGS) entry which is preliminary data.</text>
</comment>
<reference evidence="2" key="1">
    <citation type="journal article" date="2021" name="Genome Biol. Evol.">
        <title>The assembled and annotated genome of the fairy-ring fungus Marasmius oreades.</title>
        <authorList>
            <person name="Hiltunen M."/>
            <person name="Ament-Velasquez S.L."/>
            <person name="Johannesson H."/>
        </authorList>
    </citation>
    <scope>NUCLEOTIDE SEQUENCE</scope>
    <source>
        <strain evidence="2">03SP1</strain>
    </source>
</reference>
<organism evidence="2 3">
    <name type="scientific">Marasmius oreades</name>
    <name type="common">fairy-ring Marasmius</name>
    <dbReference type="NCBI Taxonomy" id="181124"/>
    <lineage>
        <taxon>Eukaryota</taxon>
        <taxon>Fungi</taxon>
        <taxon>Dikarya</taxon>
        <taxon>Basidiomycota</taxon>
        <taxon>Agaricomycotina</taxon>
        <taxon>Agaricomycetes</taxon>
        <taxon>Agaricomycetidae</taxon>
        <taxon>Agaricales</taxon>
        <taxon>Marasmiineae</taxon>
        <taxon>Marasmiaceae</taxon>
        <taxon>Marasmius</taxon>
    </lineage>
</organism>
<dbReference type="AlphaFoldDB" id="A0A9P7RYH1"/>
<dbReference type="OrthoDB" id="40334at2759"/>
<dbReference type="Proteomes" id="UP001049176">
    <property type="component" value="Chromosome 5"/>
</dbReference>
<accession>A0A9P7RYH1</accession>
<dbReference type="PANTHER" id="PTHR28630:SF3">
    <property type="entry name" value="PEROXIREDOXIN-LIKE 2C"/>
    <property type="match status" value="1"/>
</dbReference>
<dbReference type="RefSeq" id="XP_043008609.1">
    <property type="nucleotide sequence ID" value="XM_043153325.1"/>
</dbReference>
<feature type="compositionally biased region" description="Polar residues" evidence="1">
    <location>
        <begin position="32"/>
        <end position="61"/>
    </location>
</feature>
<dbReference type="EMBL" id="CM032185">
    <property type="protein sequence ID" value="KAG7092139.1"/>
    <property type="molecule type" value="Genomic_DNA"/>
</dbReference>
<dbReference type="PANTHER" id="PTHR28630">
    <property type="match status" value="1"/>
</dbReference>
<keyword evidence="3" id="KW-1185">Reference proteome</keyword>
<dbReference type="InterPro" id="IPR036249">
    <property type="entry name" value="Thioredoxin-like_sf"/>
</dbReference>
<feature type="region of interest" description="Disordered" evidence="1">
    <location>
        <begin position="412"/>
        <end position="481"/>
    </location>
</feature>
<feature type="compositionally biased region" description="Low complexity" evidence="1">
    <location>
        <begin position="450"/>
        <end position="464"/>
    </location>
</feature>
<dbReference type="Pfam" id="PF13911">
    <property type="entry name" value="AhpC-TSA_2"/>
    <property type="match status" value="1"/>
</dbReference>
<evidence type="ECO:0008006" key="4">
    <source>
        <dbReference type="Google" id="ProtNLM"/>
    </source>
</evidence>